<accession>G4YLI6</accession>
<gene>
    <name evidence="3" type="ORF">PHYSODRAFT_476328</name>
</gene>
<feature type="signal peptide" evidence="2">
    <location>
        <begin position="1"/>
        <end position="19"/>
    </location>
</feature>
<dbReference type="GeneID" id="20654731"/>
<dbReference type="SMR" id="G4YLI6"/>
<sequence>MHLSSLLLTFAAAVAGVSAGSPQQEQTDTQTILFAATYTRDEGWINGTGKGIYTYKFDTTDGSLTPFGVTPLGINPMYVQGSTKKFSTGERVIYAINAVSDNSTAHPGTITGFVSALTLNSDGTLELLNTLETHGGSPTHISLSPDEDFLVVSNYAGSLSMFPLNADGSLANETFHQEFPTGSKVVMDQQATGHIHSTTWLPNSNHVVAANLGSDQLLQYNLNEKKQTLKSLKTVKRPGGSGPRHMALHLDGNIAYVVDEISNTVGVYKINKKAALLESKALQEITTLPADFKNHTTSADIHLSSNGKFLYTSNRGHDSIAIFEINEADGTLKSLGWESTRGNIPRGFTIYGDWLIVANQNSNDMYVFKVDSKTGLLSYTGNSYEIGTAVCLYVAEY</sequence>
<dbReference type="InterPro" id="IPR011048">
    <property type="entry name" value="Haem_d1_sf"/>
</dbReference>
<dbReference type="InParanoid" id="G4YLI6"/>
<dbReference type="AlphaFoldDB" id="G4YLI6"/>
<dbReference type="InterPro" id="IPR019405">
    <property type="entry name" value="Lactonase_7-beta_prop"/>
</dbReference>
<dbReference type="EMBL" id="JH159151">
    <property type="protein sequence ID" value="EGZ30360.1"/>
    <property type="molecule type" value="Genomic_DNA"/>
</dbReference>
<organism evidence="3 4">
    <name type="scientific">Phytophthora sojae (strain P6497)</name>
    <name type="common">Soybean stem and root rot agent</name>
    <name type="synonym">Phytophthora megasperma f. sp. glycines</name>
    <dbReference type="NCBI Taxonomy" id="1094619"/>
    <lineage>
        <taxon>Eukaryota</taxon>
        <taxon>Sar</taxon>
        <taxon>Stramenopiles</taxon>
        <taxon>Oomycota</taxon>
        <taxon>Peronosporomycetes</taxon>
        <taxon>Peronosporales</taxon>
        <taxon>Peronosporaceae</taxon>
        <taxon>Phytophthora</taxon>
    </lineage>
</organism>
<proteinExistence type="inferred from homology"/>
<reference evidence="3 4" key="1">
    <citation type="journal article" date="2006" name="Science">
        <title>Phytophthora genome sequences uncover evolutionary origins and mechanisms of pathogenesis.</title>
        <authorList>
            <person name="Tyler B.M."/>
            <person name="Tripathy S."/>
            <person name="Zhang X."/>
            <person name="Dehal P."/>
            <person name="Jiang R.H."/>
            <person name="Aerts A."/>
            <person name="Arredondo F.D."/>
            <person name="Baxter L."/>
            <person name="Bensasson D."/>
            <person name="Beynon J.L."/>
            <person name="Chapman J."/>
            <person name="Damasceno C.M."/>
            <person name="Dorrance A.E."/>
            <person name="Dou D."/>
            <person name="Dickerman A.W."/>
            <person name="Dubchak I.L."/>
            <person name="Garbelotto M."/>
            <person name="Gijzen M."/>
            <person name="Gordon S.G."/>
            <person name="Govers F."/>
            <person name="Grunwald N.J."/>
            <person name="Huang W."/>
            <person name="Ivors K.L."/>
            <person name="Jones R.W."/>
            <person name="Kamoun S."/>
            <person name="Krampis K."/>
            <person name="Lamour K.H."/>
            <person name="Lee M.K."/>
            <person name="McDonald W.H."/>
            <person name="Medina M."/>
            <person name="Meijer H.J."/>
            <person name="Nordberg E.K."/>
            <person name="Maclean D.J."/>
            <person name="Ospina-Giraldo M.D."/>
            <person name="Morris P.F."/>
            <person name="Phuntumart V."/>
            <person name="Putnam N.H."/>
            <person name="Rash S."/>
            <person name="Rose J.K."/>
            <person name="Sakihama Y."/>
            <person name="Salamov A.A."/>
            <person name="Savidor A."/>
            <person name="Scheuring C.F."/>
            <person name="Smith B.M."/>
            <person name="Sobral B.W."/>
            <person name="Terry A."/>
            <person name="Torto-Alalibo T.A."/>
            <person name="Win J."/>
            <person name="Xu Z."/>
            <person name="Zhang H."/>
            <person name="Grigoriev I.V."/>
            <person name="Rokhsar D.S."/>
            <person name="Boore J.L."/>
        </authorList>
    </citation>
    <scope>NUCLEOTIDE SEQUENCE [LARGE SCALE GENOMIC DNA]</scope>
    <source>
        <strain evidence="3 4">P6497</strain>
    </source>
</reference>
<dbReference type="RefSeq" id="XP_009517635.1">
    <property type="nucleotide sequence ID" value="XM_009519340.1"/>
</dbReference>
<keyword evidence="4" id="KW-1185">Reference proteome</keyword>
<dbReference type="FunFam" id="2.130.10.10:FF:000306">
    <property type="entry name" value="3-carboxymuconate cyclase"/>
    <property type="match status" value="1"/>
</dbReference>
<evidence type="ECO:0000313" key="4">
    <source>
        <dbReference type="Proteomes" id="UP000002640"/>
    </source>
</evidence>
<dbReference type="InterPro" id="IPR015943">
    <property type="entry name" value="WD40/YVTN_repeat-like_dom_sf"/>
</dbReference>
<evidence type="ECO:0000256" key="2">
    <source>
        <dbReference type="SAM" id="SignalP"/>
    </source>
</evidence>
<dbReference type="InterPro" id="IPR050282">
    <property type="entry name" value="Cycloisomerase_2"/>
</dbReference>
<dbReference type="SUPFAM" id="SSF51004">
    <property type="entry name" value="C-terminal (heme d1) domain of cytochrome cd1-nitrite reductase"/>
    <property type="match status" value="1"/>
</dbReference>
<evidence type="ECO:0008006" key="5">
    <source>
        <dbReference type="Google" id="ProtNLM"/>
    </source>
</evidence>
<keyword evidence="2" id="KW-0732">Signal</keyword>
<name>G4YLI6_PHYSP</name>
<protein>
    <recommendedName>
        <fullName evidence="5">6-phosphogluconolactonase</fullName>
    </recommendedName>
</protein>
<dbReference type="GO" id="GO:0017057">
    <property type="term" value="F:6-phosphogluconolactonase activity"/>
    <property type="evidence" value="ECO:0007669"/>
    <property type="project" value="TreeGrafter"/>
</dbReference>
<evidence type="ECO:0000313" key="3">
    <source>
        <dbReference type="EMBL" id="EGZ30360.1"/>
    </source>
</evidence>
<evidence type="ECO:0000256" key="1">
    <source>
        <dbReference type="ARBA" id="ARBA00005564"/>
    </source>
</evidence>
<dbReference type="PANTHER" id="PTHR30344:SF1">
    <property type="entry name" value="6-PHOSPHOGLUCONOLACTONASE"/>
    <property type="match status" value="1"/>
</dbReference>
<dbReference type="Pfam" id="PF10282">
    <property type="entry name" value="Lactonase"/>
    <property type="match status" value="1"/>
</dbReference>
<dbReference type="Proteomes" id="UP000002640">
    <property type="component" value="Unassembled WGS sequence"/>
</dbReference>
<dbReference type="KEGG" id="psoj:PHYSODRAFT_476328"/>
<dbReference type="OMA" id="AWVGTYN"/>
<comment type="similarity">
    <text evidence="1">Belongs to the cycloisomerase 2 family.</text>
</comment>
<feature type="chain" id="PRO_5003471271" description="6-phosphogluconolactonase" evidence="2">
    <location>
        <begin position="20"/>
        <end position="397"/>
    </location>
</feature>
<dbReference type="Gene3D" id="2.130.10.10">
    <property type="entry name" value="YVTN repeat-like/Quinoprotein amine dehydrogenase"/>
    <property type="match status" value="1"/>
</dbReference>
<dbReference type="STRING" id="1094619.G4YLI6"/>
<dbReference type="PANTHER" id="PTHR30344">
    <property type="entry name" value="6-PHOSPHOGLUCONOLACTONASE-RELATED"/>
    <property type="match status" value="1"/>
</dbReference>